<evidence type="ECO:0000313" key="2">
    <source>
        <dbReference type="EMBL" id="QVL31226.1"/>
    </source>
</evidence>
<evidence type="ECO:0000313" key="3">
    <source>
        <dbReference type="Proteomes" id="UP000676194"/>
    </source>
</evidence>
<protein>
    <submittedName>
        <fullName evidence="2">Uncharacterized protein</fullName>
    </submittedName>
</protein>
<dbReference type="KEGG" id="tsph:KIH39_20610"/>
<reference evidence="2" key="1">
    <citation type="submission" date="2021-05" db="EMBL/GenBank/DDBJ databases">
        <title>Complete genome sequence of the cellulolytic planctomycete Telmatocola sphagniphila SP2T and characterization of the first cellulase from planctomycetes.</title>
        <authorList>
            <person name="Rakitin A.L."/>
            <person name="Beletsky A.V."/>
            <person name="Naumoff D.G."/>
            <person name="Kulichevskaya I.S."/>
            <person name="Mardanov A.V."/>
            <person name="Ravin N.V."/>
            <person name="Dedysh S.N."/>
        </authorList>
    </citation>
    <scope>NUCLEOTIDE SEQUENCE</scope>
    <source>
        <strain evidence="2">SP2T</strain>
    </source>
</reference>
<dbReference type="InterPro" id="IPR027417">
    <property type="entry name" value="P-loop_NTPase"/>
</dbReference>
<name>A0A8E6EXG2_9BACT</name>
<dbReference type="Gene3D" id="3.40.50.300">
    <property type="entry name" value="P-loop containing nucleotide triphosphate hydrolases"/>
    <property type="match status" value="1"/>
</dbReference>
<proteinExistence type="predicted"/>
<gene>
    <name evidence="2" type="ORF">KIH39_20610</name>
</gene>
<feature type="coiled-coil region" evidence="1">
    <location>
        <begin position="419"/>
        <end position="446"/>
    </location>
</feature>
<organism evidence="2 3">
    <name type="scientific">Telmatocola sphagniphila</name>
    <dbReference type="NCBI Taxonomy" id="1123043"/>
    <lineage>
        <taxon>Bacteria</taxon>
        <taxon>Pseudomonadati</taxon>
        <taxon>Planctomycetota</taxon>
        <taxon>Planctomycetia</taxon>
        <taxon>Gemmatales</taxon>
        <taxon>Gemmataceae</taxon>
    </lineage>
</organism>
<dbReference type="Proteomes" id="UP000676194">
    <property type="component" value="Chromosome"/>
</dbReference>
<keyword evidence="1" id="KW-0175">Coiled coil</keyword>
<accession>A0A8E6EXG2</accession>
<keyword evidence="3" id="KW-1185">Reference proteome</keyword>
<dbReference type="EMBL" id="CP074694">
    <property type="protein sequence ID" value="QVL31226.1"/>
    <property type="molecule type" value="Genomic_DNA"/>
</dbReference>
<feature type="coiled-coil region" evidence="1">
    <location>
        <begin position="293"/>
        <end position="320"/>
    </location>
</feature>
<dbReference type="AlphaFoldDB" id="A0A8E6EXG2"/>
<evidence type="ECO:0000256" key="1">
    <source>
        <dbReference type="SAM" id="Coils"/>
    </source>
</evidence>
<sequence>MTRKATKTDNRRTSPLFWVKQVTLYRSLSPVEEIRTIPFAPGLNIIQGKLDDSAQEFESGHGNGKTTLCRLIRYCLGEKTFGQEHLVAEVKHCFPHGYVGAVVVVNDEEWSVLRTVGNHRKEFARQGVSLADLTAAEDRPAYSEFLNRIHEIGLSRLQQREVLSGGEVIQWLHVLALCSRDQESRYDRFWNVRPSRSDSGFSKFTKVDVSLCVRAMLGMLDVREPQILKRQLELESELHQLRKKIEEKTSEPAFHITQLRNRLLNEYGVAQADVAPLTSEGLFTISKMRDARLTSIRDELDEIERKIADLDTQINGATARLNEIHEMQERNVTANEATASGSAVLEQSVGPENERQTILEKMDRLCPTGELVRECEKVKEKLVQLDKEITSKKLTEDQRQTVAIVQRRDQAQAELGRQVERQENPLQQIRARLKQLNEEKNTLLKRTGIVSEWLRVIPRVTDELLKWHRVEQGEEPNQELTTLRSDEKNKVDESERLKAELVVLLTKQNERMQQFQSRFHGIVRQAINSTFKGVVSVAKDELVFRISRERSLAGEAYETLAVLLADLAILLESSSESVCHPGLLIHDSPREADLNVRLYEKMLDAAFSLMTDGQGKTPYQYIVTTTTQPSESLRLANVTKETLSSGPGSLFGMQLEIGSSDANQGTLPFGEGSDT</sequence>
<dbReference type="RefSeq" id="WP_213495107.1">
    <property type="nucleotide sequence ID" value="NZ_CP074694.1"/>
</dbReference>